<dbReference type="GO" id="GO:0004445">
    <property type="term" value="F:inositol-polyphosphate 5-phosphatase activity"/>
    <property type="evidence" value="ECO:0007669"/>
    <property type="project" value="InterPro"/>
</dbReference>
<sequence length="412" mass="46744">MSDESSTRRKPPWSKCLVRKWFNIKSKGQLFQDVDDSISKGGDGEWRSSSFSERETWRVKKTRRGDLMPEIFVSTWNVGGICPPLRLNLDDWLLSSPFADIYVLGFQEIVPLNAGNVLGAENNAPAKKWVSLIRKTLNSPREQAATGAMTPVYLLVARKQMVGIFLTVWVRTEMKDDVRNLRVSCVGRGLMGRLGNKGSISISMSLHETSFCFVCCHLTSGQREGDELRRNSDVMEILRRSRFPPVDDLAGEGRLPETILDHSRIIWLGDLNYRVALSHNAARSLAQARDWSSLLENDQLHKEQRFRRVFEGWKEGKISFPPTYKYSANSDRFSGDDLKVREKRRTPAWCDRILWYGSGLSQLSYLRGDSKLSDHRPVFGVFSAEVELVCCGSPTKSMACSGSRIEVEELLP</sequence>
<dbReference type="PANTHER" id="PTHR45666">
    <property type="entry name" value="TYPE IV INOSITOL POLYPHOSPHATE 5-PHOSPHATASE 9"/>
    <property type="match status" value="1"/>
</dbReference>
<dbReference type="GO" id="GO:0034485">
    <property type="term" value="F:phosphatidylinositol-3,4,5-trisphosphate 5-phosphatase activity"/>
    <property type="evidence" value="ECO:0007669"/>
    <property type="project" value="TreeGrafter"/>
</dbReference>
<name>A0A7I8IXT1_SPIIN</name>
<dbReference type="GO" id="GO:0046856">
    <property type="term" value="P:phosphatidylinositol dephosphorylation"/>
    <property type="evidence" value="ECO:0007669"/>
    <property type="project" value="InterPro"/>
</dbReference>
<gene>
    <name evidence="4" type="ORF">SI7747_07009159</name>
</gene>
<evidence type="ECO:0000313" key="4">
    <source>
        <dbReference type="EMBL" id="CAA2623219.1"/>
    </source>
</evidence>
<keyword evidence="5" id="KW-1185">Reference proteome</keyword>
<evidence type="ECO:0000256" key="1">
    <source>
        <dbReference type="ARBA" id="ARBA00010768"/>
    </source>
</evidence>
<protein>
    <recommendedName>
        <fullName evidence="3">Inositol polyphosphate-related phosphatase domain-containing protein</fullName>
    </recommendedName>
</protein>
<dbReference type="SMART" id="SM00128">
    <property type="entry name" value="IPPc"/>
    <property type="match status" value="1"/>
</dbReference>
<dbReference type="GO" id="GO:0004439">
    <property type="term" value="F:phosphatidylinositol-4,5-bisphosphate 5-phosphatase activity"/>
    <property type="evidence" value="ECO:0007669"/>
    <property type="project" value="TreeGrafter"/>
</dbReference>
<feature type="domain" description="Inositol polyphosphate-related phosphatase" evidence="3">
    <location>
        <begin position="67"/>
        <end position="390"/>
    </location>
</feature>
<dbReference type="AlphaFoldDB" id="A0A7I8IXT1"/>
<keyword evidence="2" id="KW-0378">Hydrolase</keyword>
<comment type="similarity">
    <text evidence="1">Belongs to the inositol polyphosphate 5-phosphatase family.</text>
</comment>
<dbReference type="SUPFAM" id="SSF56219">
    <property type="entry name" value="DNase I-like"/>
    <property type="match status" value="1"/>
</dbReference>
<dbReference type="InterPro" id="IPR045849">
    <property type="entry name" value="IP5P_plant"/>
</dbReference>
<evidence type="ECO:0000259" key="3">
    <source>
        <dbReference type="SMART" id="SM00128"/>
    </source>
</evidence>
<evidence type="ECO:0000256" key="2">
    <source>
        <dbReference type="ARBA" id="ARBA00022801"/>
    </source>
</evidence>
<organism evidence="4">
    <name type="scientific">Spirodela intermedia</name>
    <name type="common">Intermediate duckweed</name>
    <dbReference type="NCBI Taxonomy" id="51605"/>
    <lineage>
        <taxon>Eukaryota</taxon>
        <taxon>Viridiplantae</taxon>
        <taxon>Streptophyta</taxon>
        <taxon>Embryophyta</taxon>
        <taxon>Tracheophyta</taxon>
        <taxon>Spermatophyta</taxon>
        <taxon>Magnoliopsida</taxon>
        <taxon>Liliopsida</taxon>
        <taxon>Araceae</taxon>
        <taxon>Lemnoideae</taxon>
        <taxon>Spirodela</taxon>
    </lineage>
</organism>
<dbReference type="InterPro" id="IPR036691">
    <property type="entry name" value="Endo/exonu/phosph_ase_sf"/>
</dbReference>
<dbReference type="Proteomes" id="UP001189122">
    <property type="component" value="Unassembled WGS sequence"/>
</dbReference>
<proteinExistence type="inferred from homology"/>
<evidence type="ECO:0000313" key="5">
    <source>
        <dbReference type="Proteomes" id="UP001189122"/>
    </source>
</evidence>
<dbReference type="PANTHER" id="PTHR45666:SF64">
    <property type="entry name" value="OS07G0175900 PROTEIN"/>
    <property type="match status" value="1"/>
</dbReference>
<dbReference type="InterPro" id="IPR000300">
    <property type="entry name" value="IPPc"/>
</dbReference>
<dbReference type="EMBL" id="LR743594">
    <property type="protein sequence ID" value="CAA2623219.1"/>
    <property type="molecule type" value="Genomic_DNA"/>
</dbReference>
<dbReference type="Pfam" id="PF22669">
    <property type="entry name" value="Exo_endo_phos2"/>
    <property type="match status" value="1"/>
</dbReference>
<dbReference type="Gene3D" id="3.60.10.10">
    <property type="entry name" value="Endonuclease/exonuclease/phosphatase"/>
    <property type="match status" value="1"/>
</dbReference>
<dbReference type="EMBL" id="CACRZD030000007">
    <property type="protein sequence ID" value="CAA6662774.1"/>
    <property type="molecule type" value="Genomic_DNA"/>
</dbReference>
<reference evidence="4 5" key="1">
    <citation type="submission" date="2019-12" db="EMBL/GenBank/DDBJ databases">
        <authorList>
            <person name="Scholz U."/>
            <person name="Mascher M."/>
            <person name="Fiebig A."/>
        </authorList>
    </citation>
    <scope>NUCLEOTIDE SEQUENCE</scope>
</reference>
<accession>A0A7I8IXT1</accession>